<proteinExistence type="predicted"/>
<protein>
    <submittedName>
        <fullName evidence="2">Uncharacterized protein</fullName>
    </submittedName>
</protein>
<feature type="compositionally biased region" description="Polar residues" evidence="1">
    <location>
        <begin position="98"/>
        <end position="108"/>
    </location>
</feature>
<dbReference type="EMBL" id="JBHFFA010000007">
    <property type="protein sequence ID" value="KAL2611158.1"/>
    <property type="molecule type" value="Genomic_DNA"/>
</dbReference>
<organism evidence="2 3">
    <name type="scientific">Riccia fluitans</name>
    <dbReference type="NCBI Taxonomy" id="41844"/>
    <lineage>
        <taxon>Eukaryota</taxon>
        <taxon>Viridiplantae</taxon>
        <taxon>Streptophyta</taxon>
        <taxon>Embryophyta</taxon>
        <taxon>Marchantiophyta</taxon>
        <taxon>Marchantiopsida</taxon>
        <taxon>Marchantiidae</taxon>
        <taxon>Marchantiales</taxon>
        <taxon>Ricciaceae</taxon>
        <taxon>Riccia</taxon>
    </lineage>
</organism>
<evidence type="ECO:0000256" key="1">
    <source>
        <dbReference type="SAM" id="MobiDB-lite"/>
    </source>
</evidence>
<keyword evidence="3" id="KW-1185">Reference proteome</keyword>
<comment type="caution">
    <text evidence="2">The sequence shown here is derived from an EMBL/GenBank/DDBJ whole genome shotgun (WGS) entry which is preliminary data.</text>
</comment>
<accession>A0ABD1XUG1</accession>
<feature type="region of interest" description="Disordered" evidence="1">
    <location>
        <begin position="89"/>
        <end position="108"/>
    </location>
</feature>
<dbReference type="AlphaFoldDB" id="A0ABD1XUG1"/>
<dbReference type="Proteomes" id="UP001605036">
    <property type="component" value="Unassembled WGS sequence"/>
</dbReference>
<reference evidence="2 3" key="1">
    <citation type="submission" date="2024-09" db="EMBL/GenBank/DDBJ databases">
        <title>Chromosome-scale assembly of Riccia fluitans.</title>
        <authorList>
            <person name="Paukszto L."/>
            <person name="Sawicki J."/>
            <person name="Karawczyk K."/>
            <person name="Piernik-Szablinska J."/>
            <person name="Szczecinska M."/>
            <person name="Mazdziarz M."/>
        </authorList>
    </citation>
    <scope>NUCLEOTIDE SEQUENCE [LARGE SCALE GENOMIC DNA]</scope>
    <source>
        <strain evidence="2">Rf_01</strain>
        <tissue evidence="2">Aerial parts of the thallus</tissue>
    </source>
</reference>
<name>A0ABD1XUG1_9MARC</name>
<evidence type="ECO:0000313" key="2">
    <source>
        <dbReference type="EMBL" id="KAL2611158.1"/>
    </source>
</evidence>
<sequence length="108" mass="12427">MEQPYEPQPRGSILWGILTGKALVEFLRHHSVPTTHQRGEALDHDEVQKALLWLSRRRCGVHQPYVVIRSSQQPWFFTKRLPHATDADAEWCSDGDQHSNLRGNSQTS</sequence>
<evidence type="ECO:0000313" key="3">
    <source>
        <dbReference type="Proteomes" id="UP001605036"/>
    </source>
</evidence>
<gene>
    <name evidence="2" type="ORF">R1flu_022850</name>
</gene>